<dbReference type="SUPFAM" id="SSF52047">
    <property type="entry name" value="RNI-like"/>
    <property type="match status" value="1"/>
</dbReference>
<comment type="caution">
    <text evidence="2">The sequence shown here is derived from an EMBL/GenBank/DDBJ whole genome shotgun (WGS) entry which is preliminary data.</text>
</comment>
<evidence type="ECO:0000259" key="1">
    <source>
        <dbReference type="Pfam" id="PF00646"/>
    </source>
</evidence>
<organism evidence="2 3">
    <name type="scientific">Lolium multiflorum</name>
    <name type="common">Italian ryegrass</name>
    <name type="synonym">Lolium perenne subsp. multiflorum</name>
    <dbReference type="NCBI Taxonomy" id="4521"/>
    <lineage>
        <taxon>Eukaryota</taxon>
        <taxon>Viridiplantae</taxon>
        <taxon>Streptophyta</taxon>
        <taxon>Embryophyta</taxon>
        <taxon>Tracheophyta</taxon>
        <taxon>Spermatophyta</taxon>
        <taxon>Magnoliopsida</taxon>
        <taxon>Liliopsida</taxon>
        <taxon>Poales</taxon>
        <taxon>Poaceae</taxon>
        <taxon>BOP clade</taxon>
        <taxon>Pooideae</taxon>
        <taxon>Poodae</taxon>
        <taxon>Poeae</taxon>
        <taxon>Poeae Chloroplast Group 2 (Poeae type)</taxon>
        <taxon>Loliodinae</taxon>
        <taxon>Loliinae</taxon>
        <taxon>Lolium</taxon>
    </lineage>
</organism>
<dbReference type="InterPro" id="IPR036047">
    <property type="entry name" value="F-box-like_dom_sf"/>
</dbReference>
<dbReference type="AlphaFoldDB" id="A0AAD8R109"/>
<dbReference type="EMBL" id="JAUUTY010000007">
    <property type="protein sequence ID" value="KAK1610738.1"/>
    <property type="molecule type" value="Genomic_DNA"/>
</dbReference>
<name>A0AAD8R109_LOLMU</name>
<reference evidence="2" key="1">
    <citation type="submission" date="2023-07" db="EMBL/GenBank/DDBJ databases">
        <title>A chromosome-level genome assembly of Lolium multiflorum.</title>
        <authorList>
            <person name="Chen Y."/>
            <person name="Copetti D."/>
            <person name="Kolliker R."/>
            <person name="Studer B."/>
        </authorList>
    </citation>
    <scope>NUCLEOTIDE SEQUENCE</scope>
    <source>
        <strain evidence="2">02402/16</strain>
        <tissue evidence="2">Leaf</tissue>
    </source>
</reference>
<evidence type="ECO:0000313" key="3">
    <source>
        <dbReference type="Proteomes" id="UP001231189"/>
    </source>
</evidence>
<evidence type="ECO:0000313" key="2">
    <source>
        <dbReference type="EMBL" id="KAK1610738.1"/>
    </source>
</evidence>
<accession>A0AAD8R109</accession>
<dbReference type="InterPro" id="IPR053197">
    <property type="entry name" value="F-box_SCFL_complex_component"/>
</dbReference>
<sequence>MSGRAVDEGNTEIAVAGGEDPIVALPDDVRRYLMSFLPSRDAVRTCVLAKSWRTFWKSVPALRISDPESFEGAHGLSTFVDELIRLRDPVPLNVCDISSVVHYDPDPSCDFDRSDGEFRRMKPWLQHAVSNRVQVLRVRFVCWVTNMTLVSSHLKRVEFYDVKFEGRCLDFSSCQVLEVLELINCQIFANISSKSLQHLKIDGSVLRGFYARIRIFAPNLTSFQLVAFSGLTPFLESMPSLVTASVKLGGACIGECMDCCSCGNRSCEGCTVQTGNNDSSVVLKSLSGAMNLELTTEDNMIVFKNYLKCYPFFGKLKTLLLNQWCMVDNFTVLVYFLHHSPILEVLTLQLHFETREEQLVTETDESYNSSVPSIIANHLKVVKIICDTKEDARLHHILTILCTHGVPSEQIDIQ</sequence>
<dbReference type="PANTHER" id="PTHR34223">
    <property type="entry name" value="OS11G0201299 PROTEIN"/>
    <property type="match status" value="1"/>
</dbReference>
<dbReference type="InterPro" id="IPR001810">
    <property type="entry name" value="F-box_dom"/>
</dbReference>
<dbReference type="Pfam" id="PF00646">
    <property type="entry name" value="F-box"/>
    <property type="match status" value="1"/>
</dbReference>
<gene>
    <name evidence="2" type="ORF">QYE76_034411</name>
</gene>
<keyword evidence="3" id="KW-1185">Reference proteome</keyword>
<protein>
    <recommendedName>
        <fullName evidence="1">F-box domain-containing protein</fullName>
    </recommendedName>
</protein>
<feature type="domain" description="F-box" evidence="1">
    <location>
        <begin position="25"/>
        <end position="60"/>
    </location>
</feature>
<dbReference type="PANTHER" id="PTHR34223:SF64">
    <property type="entry name" value="OS11G0201299 PROTEIN"/>
    <property type="match status" value="1"/>
</dbReference>
<dbReference type="SUPFAM" id="SSF81383">
    <property type="entry name" value="F-box domain"/>
    <property type="match status" value="1"/>
</dbReference>
<dbReference type="Proteomes" id="UP001231189">
    <property type="component" value="Unassembled WGS sequence"/>
</dbReference>
<proteinExistence type="predicted"/>